<sequence>MRLHPTFYVCRLKPYVRPESSSHDDSPTTTRRASSASPQAASPSPGEGELVQTPEHGCSRWSERLRTCRLSASAAVVSTQRSQEPSQDPPRRGGAPEDRGQPGVDHMMKVMLLSAVRPTARWIGLLTIPVRRRTEIRFVYVFVGANRVSFEIRGFPETS</sequence>
<proteinExistence type="predicted"/>
<keyword evidence="3" id="KW-1185">Reference proteome</keyword>
<feature type="region of interest" description="Disordered" evidence="1">
    <location>
        <begin position="72"/>
        <end position="103"/>
    </location>
</feature>
<dbReference type="EMBL" id="NBNE01007451">
    <property type="protein sequence ID" value="OWZ00641.1"/>
    <property type="molecule type" value="Genomic_DNA"/>
</dbReference>
<protein>
    <submittedName>
        <fullName evidence="2">Uncharacterized protein</fullName>
    </submittedName>
</protein>
<feature type="compositionally biased region" description="Basic and acidic residues" evidence="1">
    <location>
        <begin position="89"/>
        <end position="100"/>
    </location>
</feature>
<feature type="region of interest" description="Disordered" evidence="1">
    <location>
        <begin position="17"/>
        <end position="56"/>
    </location>
</feature>
<evidence type="ECO:0000256" key="1">
    <source>
        <dbReference type="SAM" id="MobiDB-lite"/>
    </source>
</evidence>
<comment type="caution">
    <text evidence="2">The sequence shown here is derived from an EMBL/GenBank/DDBJ whole genome shotgun (WGS) entry which is preliminary data.</text>
</comment>
<organism evidence="2 3">
    <name type="scientific">Phytophthora megakarya</name>
    <dbReference type="NCBI Taxonomy" id="4795"/>
    <lineage>
        <taxon>Eukaryota</taxon>
        <taxon>Sar</taxon>
        <taxon>Stramenopiles</taxon>
        <taxon>Oomycota</taxon>
        <taxon>Peronosporomycetes</taxon>
        <taxon>Peronosporales</taxon>
        <taxon>Peronosporaceae</taxon>
        <taxon>Phytophthora</taxon>
    </lineage>
</organism>
<feature type="compositionally biased region" description="Low complexity" evidence="1">
    <location>
        <begin position="27"/>
        <end position="45"/>
    </location>
</feature>
<accession>A0A225V598</accession>
<dbReference type="Proteomes" id="UP000198211">
    <property type="component" value="Unassembled WGS sequence"/>
</dbReference>
<gene>
    <name evidence="2" type="ORF">PHMEG_00028122</name>
</gene>
<dbReference type="AlphaFoldDB" id="A0A225V598"/>
<evidence type="ECO:0000313" key="2">
    <source>
        <dbReference type="EMBL" id="OWZ00641.1"/>
    </source>
</evidence>
<reference evidence="3" key="1">
    <citation type="submission" date="2017-03" db="EMBL/GenBank/DDBJ databases">
        <title>Phytopthora megakarya and P. palmivora, two closely related causual agents of cacao black pod achieved similar genome size and gene model numbers by different mechanisms.</title>
        <authorList>
            <person name="Ali S."/>
            <person name="Shao J."/>
            <person name="Larry D.J."/>
            <person name="Kronmiller B."/>
            <person name="Shen D."/>
            <person name="Strem M.D."/>
            <person name="Melnick R.L."/>
            <person name="Guiltinan M.J."/>
            <person name="Tyler B.M."/>
            <person name="Meinhardt L.W."/>
            <person name="Bailey B.A."/>
        </authorList>
    </citation>
    <scope>NUCLEOTIDE SEQUENCE [LARGE SCALE GENOMIC DNA]</scope>
    <source>
        <strain evidence="3">zdho120</strain>
    </source>
</reference>
<evidence type="ECO:0000313" key="3">
    <source>
        <dbReference type="Proteomes" id="UP000198211"/>
    </source>
</evidence>
<feature type="compositionally biased region" description="Polar residues" evidence="1">
    <location>
        <begin position="76"/>
        <end position="86"/>
    </location>
</feature>
<name>A0A225V598_9STRA</name>